<reference evidence="2 3" key="1">
    <citation type="submission" date="2020-04" db="EMBL/GenBank/DDBJ databases">
        <authorList>
            <person name="Wallbank WR R."/>
            <person name="Pardo Diaz C."/>
            <person name="Kozak K."/>
            <person name="Martin S."/>
            <person name="Jiggins C."/>
            <person name="Moest M."/>
            <person name="Warren A I."/>
            <person name="Byers J.R.P. K."/>
            <person name="Montejo-Kovacevich G."/>
            <person name="Yen C E."/>
        </authorList>
    </citation>
    <scope>NUCLEOTIDE SEQUENCE [LARGE SCALE GENOMIC DNA]</scope>
</reference>
<proteinExistence type="predicted"/>
<evidence type="ECO:0000313" key="3">
    <source>
        <dbReference type="Proteomes" id="UP000494256"/>
    </source>
</evidence>
<dbReference type="OrthoDB" id="10261210at2759"/>
<evidence type="ECO:0000313" key="2">
    <source>
        <dbReference type="EMBL" id="CAB3224134.1"/>
    </source>
</evidence>
<comment type="caution">
    <text evidence="2">The sequence shown here is derived from an EMBL/GenBank/DDBJ whole genome shotgun (WGS) entry which is preliminary data.</text>
</comment>
<dbReference type="EMBL" id="CADEBD010000171">
    <property type="protein sequence ID" value="CAB3224134.1"/>
    <property type="molecule type" value="Genomic_DNA"/>
</dbReference>
<feature type="region of interest" description="Disordered" evidence="1">
    <location>
        <begin position="119"/>
        <end position="144"/>
    </location>
</feature>
<name>A0A8S0YWI3_ARCPL</name>
<dbReference type="Proteomes" id="UP000494256">
    <property type="component" value="Unassembled WGS sequence"/>
</dbReference>
<protein>
    <submittedName>
        <fullName evidence="2">Uncharacterized protein</fullName>
    </submittedName>
</protein>
<accession>A0A8S0YWI3</accession>
<dbReference type="AlphaFoldDB" id="A0A8S0YWI3"/>
<sequence>MGFIQSILQRARIPRLAYSWRSYAHQLLVAQSTTIGNTKTAWKRRGVHNISATYRVRDCGGGVLALRQLLVAGTGRLASWLTRVGGRVHARVAPAVRGCRARQPLWCGIAVARSAADRSASSPYTGFPSRCQAPLPRNMPSSTL</sequence>
<organism evidence="2 3">
    <name type="scientific">Arctia plantaginis</name>
    <name type="common">Wood tiger moth</name>
    <name type="synonym">Phalaena plantaginis</name>
    <dbReference type="NCBI Taxonomy" id="874455"/>
    <lineage>
        <taxon>Eukaryota</taxon>
        <taxon>Metazoa</taxon>
        <taxon>Ecdysozoa</taxon>
        <taxon>Arthropoda</taxon>
        <taxon>Hexapoda</taxon>
        <taxon>Insecta</taxon>
        <taxon>Pterygota</taxon>
        <taxon>Neoptera</taxon>
        <taxon>Endopterygota</taxon>
        <taxon>Lepidoptera</taxon>
        <taxon>Glossata</taxon>
        <taxon>Ditrysia</taxon>
        <taxon>Noctuoidea</taxon>
        <taxon>Erebidae</taxon>
        <taxon>Arctiinae</taxon>
        <taxon>Arctia</taxon>
    </lineage>
</organism>
<evidence type="ECO:0000256" key="1">
    <source>
        <dbReference type="SAM" id="MobiDB-lite"/>
    </source>
</evidence>
<gene>
    <name evidence="2" type="ORF">APLA_LOCUS1729</name>
</gene>